<organism evidence="6 7">
    <name type="scientific">Leadbettera azotonutricia (strain ATCC BAA-888 / DSM 13862 / ZAS-9)</name>
    <name type="common">Treponema azotonutricium</name>
    <dbReference type="NCBI Taxonomy" id="545695"/>
    <lineage>
        <taxon>Bacteria</taxon>
        <taxon>Pseudomonadati</taxon>
        <taxon>Spirochaetota</taxon>
        <taxon>Spirochaetia</taxon>
        <taxon>Spirochaetales</taxon>
        <taxon>Breznakiellaceae</taxon>
        <taxon>Leadbettera</taxon>
    </lineage>
</organism>
<dbReference type="InterPro" id="IPR013762">
    <property type="entry name" value="Integrase-like_cat_sf"/>
</dbReference>
<reference evidence="6 7" key="2">
    <citation type="journal article" date="2011" name="ISME J.">
        <title>RNA-seq reveals cooperative metabolic interactions between two termite-gut spirochete species in co-culture.</title>
        <authorList>
            <person name="Rosenthal A.Z."/>
            <person name="Matson E.G."/>
            <person name="Eldar A."/>
            <person name="Leadbetter J.R."/>
        </authorList>
    </citation>
    <scope>NUCLEOTIDE SEQUENCE [LARGE SCALE GENOMIC DNA]</scope>
    <source>
        <strain evidence="7">ATCC BAA-888 / DSM 13862 / ZAS-9</strain>
    </source>
</reference>
<dbReference type="AlphaFoldDB" id="F5YBA5"/>
<dbReference type="InterPro" id="IPR050090">
    <property type="entry name" value="Tyrosine_recombinase_XerCD"/>
</dbReference>
<dbReference type="GO" id="GO:0003677">
    <property type="term" value="F:DNA binding"/>
    <property type="evidence" value="ECO:0007669"/>
    <property type="project" value="UniProtKB-KW"/>
</dbReference>
<evidence type="ECO:0000256" key="1">
    <source>
        <dbReference type="ARBA" id="ARBA00008857"/>
    </source>
</evidence>
<dbReference type="InParanoid" id="F5YBA5"/>
<dbReference type="Gene3D" id="1.10.443.10">
    <property type="entry name" value="Intergrase catalytic core"/>
    <property type="match status" value="1"/>
</dbReference>
<feature type="domain" description="Tyr recombinase" evidence="5">
    <location>
        <begin position="226"/>
        <end position="412"/>
    </location>
</feature>
<reference evidence="7" key="1">
    <citation type="submission" date="2009-12" db="EMBL/GenBank/DDBJ databases">
        <title>Complete sequence of Treponema azotonutricium strain ZAS-9.</title>
        <authorList>
            <person name="Tetu S.G."/>
            <person name="Matson E."/>
            <person name="Ren Q."/>
            <person name="Seshadri R."/>
            <person name="Elbourne L."/>
            <person name="Hassan K.A."/>
            <person name="Durkin A."/>
            <person name="Radune D."/>
            <person name="Mohamoud Y."/>
            <person name="Shay R."/>
            <person name="Jin S."/>
            <person name="Zhang X."/>
            <person name="Lucey K."/>
            <person name="Ballor N.R."/>
            <person name="Ottesen E."/>
            <person name="Rosenthal R."/>
            <person name="Allen A."/>
            <person name="Leadbetter J.R."/>
            <person name="Paulsen I.T."/>
        </authorList>
    </citation>
    <scope>NUCLEOTIDE SEQUENCE [LARGE SCALE GENOMIC DNA]</scope>
    <source>
        <strain evidence="7">ATCC BAA-888 / DSM 13862 / ZAS-9</strain>
    </source>
</reference>
<dbReference type="GO" id="GO:0006310">
    <property type="term" value="P:DNA recombination"/>
    <property type="evidence" value="ECO:0007669"/>
    <property type="project" value="UniProtKB-KW"/>
</dbReference>
<gene>
    <name evidence="6" type="ordered locus">TREAZ_1906</name>
</gene>
<dbReference type="Gene3D" id="1.10.150.130">
    <property type="match status" value="1"/>
</dbReference>
<dbReference type="Pfam" id="PF00589">
    <property type="entry name" value="Phage_integrase"/>
    <property type="match status" value="1"/>
</dbReference>
<dbReference type="eggNOG" id="COG0582">
    <property type="taxonomic scope" value="Bacteria"/>
</dbReference>
<evidence type="ECO:0000313" key="6">
    <source>
        <dbReference type="EMBL" id="AEF81224.1"/>
    </source>
</evidence>
<evidence type="ECO:0000256" key="2">
    <source>
        <dbReference type="ARBA" id="ARBA00022908"/>
    </source>
</evidence>
<keyword evidence="7" id="KW-1185">Reference proteome</keyword>
<keyword evidence="3" id="KW-0238">DNA-binding</keyword>
<sequence>MRVKANFTVFPRKMATGKVIYYYQAYDEDGFRINPHSTGESLKTLAVKKCQQLMKDGLLLPAERKKIKTFAEFAEGWWEWDTCQYLKAKKYRKGLTQAYVDTCKRHTKNWILPYFGKMRLDRITREDCDRFLTNLPEQEKKGQKPKDAGVLTPGTVKKLKTSSANVIYGILRLMLKQAVAEKLILFNPAETVEELTAEGKVVEILTPTEARDMFTPKMKSAVPLLEGPDQAGKEKKDLRKFAFAHELAQVANMTAAVTGMRIGEVLGLKGSCIFENYIRVAGQYDTKHNYRQTKTKKVRQIPTSRTVLDPLDKLKALNGDGFLFSDDGGASPISRYMFNKALAAGLSKIGIDEDEKKQRNLTPHAWRHFFNTTLRVNNVADAKTRAVIGHVTEQMTERYTDFDTTTFTEIADVQDHILLSETPAVSGTGEPARQPGRVRRYTTGRHEARRALVTVHRKKHRHG</sequence>
<dbReference type="InterPro" id="IPR011010">
    <property type="entry name" value="DNA_brk_join_enz"/>
</dbReference>
<dbReference type="RefSeq" id="WP_015710131.1">
    <property type="nucleotide sequence ID" value="NC_015577.1"/>
</dbReference>
<keyword evidence="4" id="KW-0233">DNA recombination</keyword>
<dbReference type="KEGG" id="taz:TREAZ_1906"/>
<dbReference type="InterPro" id="IPR002104">
    <property type="entry name" value="Integrase_catalytic"/>
</dbReference>
<dbReference type="PANTHER" id="PTHR30349:SF64">
    <property type="entry name" value="PROPHAGE INTEGRASE INTD-RELATED"/>
    <property type="match status" value="1"/>
</dbReference>
<dbReference type="Proteomes" id="UP000009222">
    <property type="component" value="Chromosome"/>
</dbReference>
<name>F5YBA5_LEAAZ</name>
<dbReference type="InterPro" id="IPR004107">
    <property type="entry name" value="Integrase_SAM-like_N"/>
</dbReference>
<evidence type="ECO:0000256" key="4">
    <source>
        <dbReference type="ARBA" id="ARBA00023172"/>
    </source>
</evidence>
<dbReference type="PROSITE" id="PS51898">
    <property type="entry name" value="TYR_RECOMBINASE"/>
    <property type="match status" value="1"/>
</dbReference>
<evidence type="ECO:0000256" key="3">
    <source>
        <dbReference type="ARBA" id="ARBA00023125"/>
    </source>
</evidence>
<dbReference type="Pfam" id="PF14659">
    <property type="entry name" value="Phage_int_SAM_3"/>
    <property type="match status" value="1"/>
</dbReference>
<accession>F5YBA5</accession>
<keyword evidence="2" id="KW-0229">DNA integration</keyword>
<dbReference type="SUPFAM" id="SSF56349">
    <property type="entry name" value="DNA breaking-rejoining enzymes"/>
    <property type="match status" value="1"/>
</dbReference>
<proteinExistence type="inferred from homology"/>
<dbReference type="GO" id="GO:0015074">
    <property type="term" value="P:DNA integration"/>
    <property type="evidence" value="ECO:0007669"/>
    <property type="project" value="UniProtKB-KW"/>
</dbReference>
<dbReference type="HOGENOM" id="CLU_667192_0_0_12"/>
<evidence type="ECO:0000313" key="7">
    <source>
        <dbReference type="Proteomes" id="UP000009222"/>
    </source>
</evidence>
<dbReference type="PANTHER" id="PTHR30349">
    <property type="entry name" value="PHAGE INTEGRASE-RELATED"/>
    <property type="match status" value="1"/>
</dbReference>
<evidence type="ECO:0000259" key="5">
    <source>
        <dbReference type="PROSITE" id="PS51898"/>
    </source>
</evidence>
<dbReference type="InterPro" id="IPR010998">
    <property type="entry name" value="Integrase_recombinase_N"/>
</dbReference>
<protein>
    <submittedName>
        <fullName evidence="6">Site-specific recombinase, phage integrase family</fullName>
    </submittedName>
</protein>
<dbReference type="OrthoDB" id="370771at2"/>
<dbReference type="EMBL" id="CP001841">
    <property type="protein sequence ID" value="AEF81224.1"/>
    <property type="molecule type" value="Genomic_DNA"/>
</dbReference>
<comment type="similarity">
    <text evidence="1">Belongs to the 'phage' integrase family.</text>
</comment>
<dbReference type="STRING" id="545695.TREAZ_1906"/>